<dbReference type="EMBL" id="AUZY01007272">
    <property type="protein sequence ID" value="EQD50471.1"/>
    <property type="molecule type" value="Genomic_DNA"/>
</dbReference>
<reference evidence="1" key="1">
    <citation type="submission" date="2013-08" db="EMBL/GenBank/DDBJ databases">
        <authorList>
            <person name="Mendez C."/>
            <person name="Richter M."/>
            <person name="Ferrer M."/>
            <person name="Sanchez J."/>
        </authorList>
    </citation>
    <scope>NUCLEOTIDE SEQUENCE</scope>
</reference>
<accession>T0ZQ86</accession>
<proteinExistence type="predicted"/>
<feature type="non-terminal residue" evidence="1">
    <location>
        <position position="76"/>
    </location>
</feature>
<comment type="caution">
    <text evidence="1">The sequence shown here is derived from an EMBL/GenBank/DDBJ whole genome shotgun (WGS) entry which is preliminary data.</text>
</comment>
<evidence type="ECO:0000313" key="1">
    <source>
        <dbReference type="EMBL" id="EQD50471.1"/>
    </source>
</evidence>
<reference evidence="1" key="2">
    <citation type="journal article" date="2014" name="ISME J.">
        <title>Microbial stratification in low pH oxic and suboxic macroscopic growths along an acid mine drainage.</title>
        <authorList>
            <person name="Mendez-Garcia C."/>
            <person name="Mesa V."/>
            <person name="Sprenger R.R."/>
            <person name="Richter M."/>
            <person name="Diez M.S."/>
            <person name="Solano J."/>
            <person name="Bargiela R."/>
            <person name="Golyshina O.V."/>
            <person name="Manteca A."/>
            <person name="Ramos J.L."/>
            <person name="Gallego J.R."/>
            <person name="Llorente I."/>
            <person name="Martins Dos Santos V.A."/>
            <person name="Jensen O.N."/>
            <person name="Pelaez A.I."/>
            <person name="Sanchez J."/>
            <person name="Ferrer M."/>
        </authorList>
    </citation>
    <scope>NUCLEOTIDE SEQUENCE</scope>
</reference>
<organism evidence="1">
    <name type="scientific">mine drainage metagenome</name>
    <dbReference type="NCBI Taxonomy" id="410659"/>
    <lineage>
        <taxon>unclassified sequences</taxon>
        <taxon>metagenomes</taxon>
        <taxon>ecological metagenomes</taxon>
    </lineage>
</organism>
<dbReference type="AlphaFoldDB" id="T0ZQ86"/>
<protein>
    <submittedName>
        <fullName evidence="1">Uncharacterized protein</fullName>
    </submittedName>
</protein>
<gene>
    <name evidence="1" type="ORF">B1B_11229</name>
</gene>
<name>T0ZQ86_9ZZZZ</name>
<sequence length="76" mass="9233">MVRRCRNGPEWFVVHADEVRDECGPRCSLAVKFRYIDQAQYMTQNNKVVWSEGLFLRPQHMQQQERYLERFVDLRA</sequence>